<dbReference type="EMBL" id="BSXG01000024">
    <property type="protein sequence ID" value="GME26015.1"/>
    <property type="molecule type" value="Genomic_DNA"/>
</dbReference>
<accession>A0ACB5RZN3</accession>
<proteinExistence type="predicted"/>
<evidence type="ECO:0000313" key="2">
    <source>
        <dbReference type="Proteomes" id="UP001165186"/>
    </source>
</evidence>
<comment type="caution">
    <text evidence="1">The sequence shown here is derived from an EMBL/GenBank/DDBJ whole genome shotgun (WGS) entry which is preliminary data.</text>
</comment>
<gene>
    <name evidence="1" type="primary">g3262</name>
    <name evidence="1" type="ORF">NpPPO83_00003262</name>
</gene>
<organism evidence="1 2">
    <name type="scientific">Neofusicoccum parvum</name>
    <dbReference type="NCBI Taxonomy" id="310453"/>
    <lineage>
        <taxon>Eukaryota</taxon>
        <taxon>Fungi</taxon>
        <taxon>Dikarya</taxon>
        <taxon>Ascomycota</taxon>
        <taxon>Pezizomycotina</taxon>
        <taxon>Dothideomycetes</taxon>
        <taxon>Dothideomycetes incertae sedis</taxon>
        <taxon>Botryosphaeriales</taxon>
        <taxon>Botryosphaeriaceae</taxon>
        <taxon>Neofusicoccum</taxon>
    </lineage>
</organism>
<reference evidence="1" key="1">
    <citation type="submission" date="2024-09" db="EMBL/GenBank/DDBJ databases">
        <title>Draft Genome Sequences of Neofusicoccum parvum.</title>
        <authorList>
            <person name="Ashida A."/>
            <person name="Camagna M."/>
            <person name="Tanaka A."/>
            <person name="Takemoto D."/>
        </authorList>
    </citation>
    <scope>NUCLEOTIDE SEQUENCE</scope>
    <source>
        <strain evidence="1">PPO83</strain>
    </source>
</reference>
<protein>
    <submittedName>
        <fullName evidence="1">Uncharacterized protein</fullName>
    </submittedName>
</protein>
<evidence type="ECO:0000313" key="1">
    <source>
        <dbReference type="EMBL" id="GME26015.1"/>
    </source>
</evidence>
<dbReference type="Proteomes" id="UP001165186">
    <property type="component" value="Unassembled WGS sequence"/>
</dbReference>
<name>A0ACB5RZN3_9PEZI</name>
<keyword evidence="2" id="KW-1185">Reference proteome</keyword>
<sequence>MENNSFSNAAPADRADPASPASPAPLSTTNVSEATMWEIPTSGPASPHQETGASISDISDISSSSDNDDNDDGETTTTNITTWATSLPPPPTQFAHAPPDAETVYTIRSALASLDEAKAQLDALRACGTRQRARRAAHQEAAYGLLGETAATIRRALGRLRAAQPDGAAERNLARAARDVEVALGATGDAEGLRVERAGRNYPHVVLRLEKVLRRMRREVV</sequence>